<dbReference type="PANTHER" id="PTHR21330:SF1">
    <property type="entry name" value="E3 SUMO-PROTEIN LIGASE NSE2"/>
    <property type="match status" value="1"/>
</dbReference>
<dbReference type="GO" id="GO:0061665">
    <property type="term" value="F:SUMO ligase activity"/>
    <property type="evidence" value="ECO:0007669"/>
    <property type="project" value="TreeGrafter"/>
</dbReference>
<gene>
    <name evidence="6" type="ORF">SPPG_08401</name>
</gene>
<dbReference type="Proteomes" id="UP000053201">
    <property type="component" value="Unassembled WGS sequence"/>
</dbReference>
<evidence type="ECO:0000256" key="1">
    <source>
        <dbReference type="ARBA" id="ARBA00004123"/>
    </source>
</evidence>
<dbReference type="InterPro" id="IPR026846">
    <property type="entry name" value="Nse2(Mms21)"/>
</dbReference>
<organism evidence="6 7">
    <name type="scientific">Spizellomyces punctatus (strain DAOM BR117)</name>
    <dbReference type="NCBI Taxonomy" id="645134"/>
    <lineage>
        <taxon>Eukaryota</taxon>
        <taxon>Fungi</taxon>
        <taxon>Fungi incertae sedis</taxon>
        <taxon>Chytridiomycota</taxon>
        <taxon>Chytridiomycota incertae sedis</taxon>
        <taxon>Chytridiomycetes</taxon>
        <taxon>Spizellomycetales</taxon>
        <taxon>Spizellomycetaceae</taxon>
        <taxon>Spizellomyces</taxon>
    </lineage>
</organism>
<dbReference type="FunCoup" id="A0A0L0H5K6">
    <property type="interactions" value="143"/>
</dbReference>
<keyword evidence="5" id="KW-0539">Nucleus</keyword>
<evidence type="ECO:0000256" key="4">
    <source>
        <dbReference type="ARBA" id="ARBA00022786"/>
    </source>
</evidence>
<proteinExistence type="predicted"/>
<dbReference type="GO" id="GO:0030915">
    <property type="term" value="C:Smc5-Smc6 complex"/>
    <property type="evidence" value="ECO:0007669"/>
    <property type="project" value="InterPro"/>
</dbReference>
<dbReference type="GO" id="GO:0005634">
    <property type="term" value="C:nucleus"/>
    <property type="evidence" value="ECO:0007669"/>
    <property type="project" value="UniProtKB-SubCell"/>
</dbReference>
<evidence type="ECO:0000256" key="2">
    <source>
        <dbReference type="ARBA" id="ARBA00004718"/>
    </source>
</evidence>
<dbReference type="RefSeq" id="XP_016604289.1">
    <property type="nucleotide sequence ID" value="XM_016756559.1"/>
</dbReference>
<evidence type="ECO:0000313" key="7">
    <source>
        <dbReference type="Proteomes" id="UP000053201"/>
    </source>
</evidence>
<dbReference type="UniPathway" id="UPA00886"/>
<dbReference type="GO" id="GO:0016925">
    <property type="term" value="P:protein sumoylation"/>
    <property type="evidence" value="ECO:0007669"/>
    <property type="project" value="UniProtKB-UniPathway"/>
</dbReference>
<comment type="pathway">
    <text evidence="2">Protein modification; protein sumoylation.</text>
</comment>
<keyword evidence="7" id="KW-1185">Reference proteome</keyword>
<dbReference type="GeneID" id="27691569"/>
<evidence type="ECO:0000256" key="3">
    <source>
        <dbReference type="ARBA" id="ARBA00022679"/>
    </source>
</evidence>
<dbReference type="STRING" id="645134.A0A0L0H5K6"/>
<keyword evidence="4" id="KW-0833">Ubl conjugation pathway</keyword>
<name>A0A0L0H5K6_SPIPD</name>
<dbReference type="EMBL" id="KQ257470">
    <property type="protein sequence ID" value="KNC96249.1"/>
    <property type="molecule type" value="Genomic_DNA"/>
</dbReference>
<comment type="subcellular location">
    <subcellularLocation>
        <location evidence="1">Nucleus</location>
    </subcellularLocation>
</comment>
<dbReference type="GO" id="GO:0000724">
    <property type="term" value="P:double-strand break repair via homologous recombination"/>
    <property type="evidence" value="ECO:0007669"/>
    <property type="project" value="InterPro"/>
</dbReference>
<accession>A0A0L0H5K6</accession>
<evidence type="ECO:0000313" key="6">
    <source>
        <dbReference type="EMBL" id="KNC96249.1"/>
    </source>
</evidence>
<keyword evidence="3" id="KW-0808">Transferase</keyword>
<dbReference type="AlphaFoldDB" id="A0A0L0H5K6"/>
<dbReference type="OrthoDB" id="26899at2759"/>
<dbReference type="OMA" id="CPLTTTW"/>
<evidence type="ECO:0000256" key="5">
    <source>
        <dbReference type="ARBA" id="ARBA00023242"/>
    </source>
</evidence>
<dbReference type="VEuPathDB" id="FungiDB:SPPG_08401"/>
<reference evidence="6 7" key="1">
    <citation type="submission" date="2009-08" db="EMBL/GenBank/DDBJ databases">
        <title>The Genome Sequence of Spizellomyces punctatus strain DAOM BR117.</title>
        <authorList>
            <consortium name="The Broad Institute Genome Sequencing Platform"/>
            <person name="Russ C."/>
            <person name="Cuomo C."/>
            <person name="Shea T."/>
            <person name="Young S.K."/>
            <person name="Zeng Q."/>
            <person name="Koehrsen M."/>
            <person name="Haas B."/>
            <person name="Borodovsky M."/>
            <person name="Guigo R."/>
            <person name="Alvarado L."/>
            <person name="Berlin A."/>
            <person name="Bochicchio J."/>
            <person name="Borenstein D."/>
            <person name="Chapman S."/>
            <person name="Chen Z."/>
            <person name="Engels R."/>
            <person name="Freedman E."/>
            <person name="Gellesch M."/>
            <person name="Goldberg J."/>
            <person name="Griggs A."/>
            <person name="Gujja S."/>
            <person name="Heiman D."/>
            <person name="Hepburn T."/>
            <person name="Howarth C."/>
            <person name="Jen D."/>
            <person name="Larson L."/>
            <person name="Lewis B."/>
            <person name="Mehta T."/>
            <person name="Park D."/>
            <person name="Pearson M."/>
            <person name="Roberts A."/>
            <person name="Saif S."/>
            <person name="Shenoy N."/>
            <person name="Sisk P."/>
            <person name="Stolte C."/>
            <person name="Sykes S."/>
            <person name="Thomson T."/>
            <person name="Walk T."/>
            <person name="White J."/>
            <person name="Yandava C."/>
            <person name="Burger G."/>
            <person name="Gray M.W."/>
            <person name="Holland P.W.H."/>
            <person name="King N."/>
            <person name="Lang F.B.F."/>
            <person name="Roger A.J."/>
            <person name="Ruiz-Trillo I."/>
            <person name="Lander E."/>
            <person name="Nusbaum C."/>
        </authorList>
    </citation>
    <scope>NUCLEOTIDE SEQUENCE [LARGE SCALE GENOMIC DNA]</scope>
    <source>
        <strain evidence="6 7">DAOM BR117</strain>
    </source>
</reference>
<sequence>MAAAAYATKFGLLLQSFDPVLSNIENGIAHSTEAAVDLEDSITAFRATGNGGTDIDGEEQQITQLDASIKSYLDMVQELNSQKRILEDMRARLTAGQQLGDGDLVAWFEEKYADEQREWEATDEAARYHGNEEYVEFRRKLWEKRYPNKPFSLTPGENEQEEDDELEIVSQNQSLVCPITQSLLEDPVTSNVCNTLLWKA</sequence>
<dbReference type="InParanoid" id="A0A0L0H5K6"/>
<dbReference type="PANTHER" id="PTHR21330">
    <property type="entry name" value="E3 SUMO-PROTEIN LIGASE NSE2"/>
    <property type="match status" value="1"/>
</dbReference>
<protein>
    <submittedName>
        <fullName evidence="6">Uncharacterized protein</fullName>
    </submittedName>
</protein>